<dbReference type="AlphaFoldDB" id="A0A1H0R9Y3"/>
<dbReference type="RefSeq" id="WP_074482987.1">
    <property type="nucleotide sequence ID" value="NZ_FNJK01000011.1"/>
</dbReference>
<name>A0A1H0R9Y3_STREI</name>
<organism evidence="4 5">
    <name type="scientific">Streptococcus equinus</name>
    <name type="common">Streptococcus bovis</name>
    <dbReference type="NCBI Taxonomy" id="1335"/>
    <lineage>
        <taxon>Bacteria</taxon>
        <taxon>Bacillati</taxon>
        <taxon>Bacillota</taxon>
        <taxon>Bacilli</taxon>
        <taxon>Lactobacillales</taxon>
        <taxon>Streptococcaceae</taxon>
        <taxon>Streptococcus</taxon>
    </lineage>
</organism>
<dbReference type="InterPro" id="IPR017871">
    <property type="entry name" value="ABC_transporter-like_CS"/>
</dbReference>
<protein>
    <submittedName>
        <fullName evidence="4">ABC-2 type transport system ATP-binding protein</fullName>
    </submittedName>
</protein>
<evidence type="ECO:0000256" key="1">
    <source>
        <dbReference type="ARBA" id="ARBA00022741"/>
    </source>
</evidence>
<dbReference type="CDD" id="cd03230">
    <property type="entry name" value="ABC_DR_subfamily_A"/>
    <property type="match status" value="1"/>
</dbReference>
<dbReference type="PROSITE" id="PS50893">
    <property type="entry name" value="ABC_TRANSPORTER_2"/>
    <property type="match status" value="1"/>
</dbReference>
<keyword evidence="2 4" id="KW-0067">ATP-binding</keyword>
<dbReference type="Pfam" id="PF00005">
    <property type="entry name" value="ABC_tran"/>
    <property type="match status" value="1"/>
</dbReference>
<evidence type="ECO:0000313" key="4">
    <source>
        <dbReference type="EMBL" id="SDP26281.1"/>
    </source>
</evidence>
<evidence type="ECO:0000259" key="3">
    <source>
        <dbReference type="PROSITE" id="PS50893"/>
    </source>
</evidence>
<dbReference type="PROSITE" id="PS00211">
    <property type="entry name" value="ABC_TRANSPORTER_1"/>
    <property type="match status" value="1"/>
</dbReference>
<dbReference type="OrthoDB" id="9804819at2"/>
<sequence>MNSVELKNVVKEFSSIPVLDGINLTVKESQITCLLGPSGSGKTTIMKLMTGSEKPTKGQVMLFGHQLSKQDIGQIGYMPQADAIYLDLSAYDNLIFFGQLYGMTKKEIKGRIDYLAELLDLKNHLKQMVSTYSGGMKKRLSLAITLLNDPKLLILDEPTVGIDPILRQKIWREFRQLQKQGKTLLISTHVMDEVKYCDYGILIRDGKVIAADSMETLLEKSGSDVENLFLEEEGVAK</sequence>
<accession>A0A1H0R9Y3</accession>
<dbReference type="InterPro" id="IPR003593">
    <property type="entry name" value="AAA+_ATPase"/>
</dbReference>
<feature type="domain" description="ABC transporter" evidence="3">
    <location>
        <begin position="4"/>
        <end position="230"/>
    </location>
</feature>
<reference evidence="4 5" key="1">
    <citation type="submission" date="2016-10" db="EMBL/GenBank/DDBJ databases">
        <authorList>
            <person name="de Groot N.N."/>
        </authorList>
    </citation>
    <scope>NUCLEOTIDE SEQUENCE [LARGE SCALE GENOMIC DNA]</scope>
    <source>
        <strain evidence="4 5">Sb04</strain>
    </source>
</reference>
<dbReference type="EMBL" id="FNJK01000011">
    <property type="protein sequence ID" value="SDP26281.1"/>
    <property type="molecule type" value="Genomic_DNA"/>
</dbReference>
<dbReference type="Gene3D" id="3.40.50.300">
    <property type="entry name" value="P-loop containing nucleotide triphosphate hydrolases"/>
    <property type="match status" value="1"/>
</dbReference>
<dbReference type="GO" id="GO:0016887">
    <property type="term" value="F:ATP hydrolysis activity"/>
    <property type="evidence" value="ECO:0007669"/>
    <property type="project" value="InterPro"/>
</dbReference>
<gene>
    <name evidence="4" type="ORF">SAMN05216347_1119</name>
</gene>
<dbReference type="Proteomes" id="UP000183816">
    <property type="component" value="Unassembled WGS sequence"/>
</dbReference>
<evidence type="ECO:0000313" key="5">
    <source>
        <dbReference type="Proteomes" id="UP000183816"/>
    </source>
</evidence>
<dbReference type="SUPFAM" id="SSF52540">
    <property type="entry name" value="P-loop containing nucleoside triphosphate hydrolases"/>
    <property type="match status" value="1"/>
</dbReference>
<keyword evidence="1" id="KW-0547">Nucleotide-binding</keyword>
<evidence type="ECO:0000256" key="2">
    <source>
        <dbReference type="ARBA" id="ARBA00022840"/>
    </source>
</evidence>
<dbReference type="PANTHER" id="PTHR43038:SF3">
    <property type="entry name" value="ABC TRANSPORTER G FAMILY MEMBER 20 ISOFORM X1"/>
    <property type="match status" value="1"/>
</dbReference>
<dbReference type="PANTHER" id="PTHR43038">
    <property type="entry name" value="ATP-BINDING CASSETTE, SUB-FAMILY H, MEMBER 1"/>
    <property type="match status" value="1"/>
</dbReference>
<proteinExistence type="predicted"/>
<dbReference type="InterPro" id="IPR003439">
    <property type="entry name" value="ABC_transporter-like_ATP-bd"/>
</dbReference>
<dbReference type="InterPro" id="IPR027417">
    <property type="entry name" value="P-loop_NTPase"/>
</dbReference>
<dbReference type="GO" id="GO:0005524">
    <property type="term" value="F:ATP binding"/>
    <property type="evidence" value="ECO:0007669"/>
    <property type="project" value="UniProtKB-KW"/>
</dbReference>
<dbReference type="SMART" id="SM00382">
    <property type="entry name" value="AAA"/>
    <property type="match status" value="1"/>
</dbReference>